<gene>
    <name evidence="2" type="ORF">IMCC3317_12450</name>
</gene>
<protein>
    <submittedName>
        <fullName evidence="2">Uncharacterized protein</fullName>
    </submittedName>
</protein>
<sequence>MKNKLFKKNVIEKSEANEILGGYIYDTIGERATATYRLFYGVVHDREPYTDRESSSAPTQSQEPSSAETAQ</sequence>
<dbReference type="RefSeq" id="WP_160128610.1">
    <property type="nucleotide sequence ID" value="NZ_CP019288.1"/>
</dbReference>
<feature type="compositionally biased region" description="Polar residues" evidence="1">
    <location>
        <begin position="55"/>
        <end position="71"/>
    </location>
</feature>
<dbReference type="KEGG" id="kan:IMCC3317_12450"/>
<dbReference type="EMBL" id="CP019288">
    <property type="protein sequence ID" value="QHI35897.1"/>
    <property type="molecule type" value="Genomic_DNA"/>
</dbReference>
<proteinExistence type="predicted"/>
<accession>A0A7L4ZHE9</accession>
<dbReference type="Proteomes" id="UP000464657">
    <property type="component" value="Chromosome"/>
</dbReference>
<name>A0A7L4ZHE9_9FLAO</name>
<reference evidence="2 3" key="1">
    <citation type="journal article" date="2013" name="Int. J. Syst. Evol. Microbiol.">
        <title>Kordia antarctica sp. nov., isolated from Antarctic seawater.</title>
        <authorList>
            <person name="Baek K."/>
            <person name="Choi A."/>
            <person name="Kang I."/>
            <person name="Lee K."/>
            <person name="Cho J.C."/>
        </authorList>
    </citation>
    <scope>NUCLEOTIDE SEQUENCE [LARGE SCALE GENOMIC DNA]</scope>
    <source>
        <strain evidence="2 3">IMCC3317</strain>
    </source>
</reference>
<evidence type="ECO:0000313" key="2">
    <source>
        <dbReference type="EMBL" id="QHI35897.1"/>
    </source>
</evidence>
<keyword evidence="3" id="KW-1185">Reference proteome</keyword>
<evidence type="ECO:0000313" key="3">
    <source>
        <dbReference type="Proteomes" id="UP000464657"/>
    </source>
</evidence>
<organism evidence="2 3">
    <name type="scientific">Kordia antarctica</name>
    <dbReference type="NCBI Taxonomy" id="1218801"/>
    <lineage>
        <taxon>Bacteria</taxon>
        <taxon>Pseudomonadati</taxon>
        <taxon>Bacteroidota</taxon>
        <taxon>Flavobacteriia</taxon>
        <taxon>Flavobacteriales</taxon>
        <taxon>Flavobacteriaceae</taxon>
        <taxon>Kordia</taxon>
    </lineage>
</organism>
<feature type="region of interest" description="Disordered" evidence="1">
    <location>
        <begin position="48"/>
        <end position="71"/>
    </location>
</feature>
<dbReference type="AlphaFoldDB" id="A0A7L4ZHE9"/>
<evidence type="ECO:0000256" key="1">
    <source>
        <dbReference type="SAM" id="MobiDB-lite"/>
    </source>
</evidence>